<reference evidence="3" key="1">
    <citation type="submission" date="2022-11" db="UniProtKB">
        <authorList>
            <consortium name="WormBaseParasite"/>
        </authorList>
    </citation>
    <scope>IDENTIFICATION</scope>
</reference>
<evidence type="ECO:0000256" key="1">
    <source>
        <dbReference type="SAM" id="MobiDB-lite"/>
    </source>
</evidence>
<organism evidence="2 3">
    <name type="scientific">Meloidogyne floridensis</name>
    <dbReference type="NCBI Taxonomy" id="298350"/>
    <lineage>
        <taxon>Eukaryota</taxon>
        <taxon>Metazoa</taxon>
        <taxon>Ecdysozoa</taxon>
        <taxon>Nematoda</taxon>
        <taxon>Chromadorea</taxon>
        <taxon>Rhabditida</taxon>
        <taxon>Tylenchina</taxon>
        <taxon>Tylenchomorpha</taxon>
        <taxon>Tylenchoidea</taxon>
        <taxon>Meloidogynidae</taxon>
        <taxon>Meloidogyninae</taxon>
        <taxon>Meloidogyne</taxon>
    </lineage>
</organism>
<sequence length="526" mass="60935">LDNEKEVRFEFNLVPSPAKVTITELRVEITSLYPIHGQKRSNKWTLKNPNFQRLFLFQFGHFRQKDEEKGLYLRMKFKNPLDNKYLIKIDNEPKMHYLIKIFKEKNKKIEFASRELSEDEWQGKTEFDVKLNKNITSYINSSKKYPVVVVVKAVPNICCEVCHQRKLTRLNTKAQKLHMMPNVNVEEGGPSHTSSPIIINNGDRCPVRDCKTLVQLKKHGSGREAVIFNKDVVLFEKKVFKATLVMPILQNGESPEYTYIFEIKQTNIVNKIKNKFHRKYQKNNAEEKEISEEEDVENVIENEAEELNLIRDGRSMSRRRRRTRSRIPENLNNETINQETAQNTTNEGNKPTEKTNASTSTNGGENKIDETLNQNIPNNEKLDSNKETTTDKETNQNNDESKKAEPPNTPPNIGENSKRNGKTSRSKSRKAKDDKNKGEKSAEEIEVPPEYNDLNKEEYLQALKEGIPPLEEETPPPSPNNKFTNYRNPDHDSGRNLNGKDTYEEYNSSTPNVNGGYWDFFDNHIL</sequence>
<feature type="compositionally biased region" description="Basic residues" evidence="1">
    <location>
        <begin position="419"/>
        <end position="430"/>
    </location>
</feature>
<proteinExistence type="predicted"/>
<feature type="region of interest" description="Disordered" evidence="1">
    <location>
        <begin position="315"/>
        <end position="514"/>
    </location>
</feature>
<feature type="compositionally biased region" description="Basic residues" evidence="1">
    <location>
        <begin position="316"/>
        <end position="325"/>
    </location>
</feature>
<feature type="compositionally biased region" description="Basic and acidic residues" evidence="1">
    <location>
        <begin position="380"/>
        <end position="405"/>
    </location>
</feature>
<dbReference type="AlphaFoldDB" id="A0A915NEG4"/>
<evidence type="ECO:0000313" key="2">
    <source>
        <dbReference type="Proteomes" id="UP000887560"/>
    </source>
</evidence>
<evidence type="ECO:0000313" key="3">
    <source>
        <dbReference type="WBParaSite" id="scf7180000417678.g1610"/>
    </source>
</evidence>
<feature type="compositionally biased region" description="Basic and acidic residues" evidence="1">
    <location>
        <begin position="431"/>
        <end position="443"/>
    </location>
</feature>
<protein>
    <submittedName>
        <fullName evidence="3">Major sperm protein</fullName>
    </submittedName>
</protein>
<accession>A0A915NEG4</accession>
<name>A0A915NEG4_9BILA</name>
<dbReference type="WBParaSite" id="scf7180000417678.g1610">
    <property type="protein sequence ID" value="scf7180000417678.g1610"/>
    <property type="gene ID" value="scf7180000417678.g1610"/>
</dbReference>
<feature type="compositionally biased region" description="Polar residues" evidence="1">
    <location>
        <begin position="330"/>
        <end position="364"/>
    </location>
</feature>
<dbReference type="Proteomes" id="UP000887560">
    <property type="component" value="Unplaced"/>
</dbReference>
<keyword evidence="2" id="KW-1185">Reference proteome</keyword>